<comment type="caution">
    <text evidence="2">The sequence shown here is derived from an EMBL/GenBank/DDBJ whole genome shotgun (WGS) entry which is preliminary data.</text>
</comment>
<proteinExistence type="predicted"/>
<accession>A0A8S1RBE1</accession>
<feature type="signal peptide" evidence="1">
    <location>
        <begin position="1"/>
        <end position="18"/>
    </location>
</feature>
<evidence type="ECO:0000313" key="2">
    <source>
        <dbReference type="EMBL" id="CAD8124654.1"/>
    </source>
</evidence>
<reference evidence="2" key="1">
    <citation type="submission" date="2021-01" db="EMBL/GenBank/DDBJ databases">
        <authorList>
            <consortium name="Genoscope - CEA"/>
            <person name="William W."/>
        </authorList>
    </citation>
    <scope>NUCLEOTIDE SEQUENCE</scope>
</reference>
<organism evidence="2 3">
    <name type="scientific">Paramecium sonneborni</name>
    <dbReference type="NCBI Taxonomy" id="65129"/>
    <lineage>
        <taxon>Eukaryota</taxon>
        <taxon>Sar</taxon>
        <taxon>Alveolata</taxon>
        <taxon>Ciliophora</taxon>
        <taxon>Intramacronucleata</taxon>
        <taxon>Oligohymenophorea</taxon>
        <taxon>Peniculida</taxon>
        <taxon>Parameciidae</taxon>
        <taxon>Paramecium</taxon>
    </lineage>
</organism>
<dbReference type="Proteomes" id="UP000692954">
    <property type="component" value="Unassembled WGS sequence"/>
</dbReference>
<feature type="chain" id="PRO_5035804198" description="Transmembrane protein" evidence="1">
    <location>
        <begin position="19"/>
        <end position="132"/>
    </location>
</feature>
<dbReference type="EMBL" id="CAJJDN010000152">
    <property type="protein sequence ID" value="CAD8124654.1"/>
    <property type="molecule type" value="Genomic_DNA"/>
</dbReference>
<keyword evidence="1" id="KW-0732">Signal</keyword>
<protein>
    <recommendedName>
        <fullName evidence="4">Transmembrane protein</fullName>
    </recommendedName>
</protein>
<keyword evidence="3" id="KW-1185">Reference proteome</keyword>
<evidence type="ECO:0000313" key="3">
    <source>
        <dbReference type="Proteomes" id="UP000692954"/>
    </source>
</evidence>
<dbReference type="AlphaFoldDB" id="A0A8S1RBE1"/>
<evidence type="ECO:0000256" key="1">
    <source>
        <dbReference type="SAM" id="SignalP"/>
    </source>
</evidence>
<sequence length="132" mass="16068">MCGLLFYILMAFVQLYWMHFHDNQRKGISMKKRERIQQKLGIQGVLTRMILNQILYHHIKPRKNFQSIFNKIWMLGFKFKTKFAVKIYQTQLINFQHQRKSIFCLAQSQNLYTYKNIFCRNLFQIVQNAGRL</sequence>
<gene>
    <name evidence="2" type="ORF">PSON_ATCC_30995.1.T1520119</name>
</gene>
<name>A0A8S1RBE1_9CILI</name>
<evidence type="ECO:0008006" key="4">
    <source>
        <dbReference type="Google" id="ProtNLM"/>
    </source>
</evidence>